<dbReference type="SMART" id="SM00184">
    <property type="entry name" value="RING"/>
    <property type="match status" value="1"/>
</dbReference>
<dbReference type="PANTHER" id="PTHR46719:SF7">
    <property type="entry name" value="RING-H2 FINGER PROTEIN ATL71-RELATED"/>
    <property type="match status" value="1"/>
</dbReference>
<dbReference type="CDD" id="cd16454">
    <property type="entry name" value="RING-H2_PA-TM-RING"/>
    <property type="match status" value="1"/>
</dbReference>
<dbReference type="GO" id="GO:0008270">
    <property type="term" value="F:zinc ion binding"/>
    <property type="evidence" value="ECO:0007669"/>
    <property type="project" value="UniProtKB-KW"/>
</dbReference>
<dbReference type="InterPro" id="IPR013083">
    <property type="entry name" value="Znf_RING/FYVE/PHD"/>
</dbReference>
<keyword evidence="2" id="KW-0472">Membrane</keyword>
<evidence type="ECO:0000256" key="1">
    <source>
        <dbReference type="PROSITE-ProRule" id="PRU00175"/>
    </source>
</evidence>
<keyword evidence="2" id="KW-1133">Transmembrane helix</keyword>
<evidence type="ECO:0000313" key="4">
    <source>
        <dbReference type="EMBL" id="GFH44886.1"/>
    </source>
</evidence>
<comment type="caution">
    <text evidence="4">The sequence shown here is derived from an EMBL/GenBank/DDBJ whole genome shotgun (WGS) entry which is preliminary data.</text>
</comment>
<dbReference type="Pfam" id="PF13639">
    <property type="entry name" value="zf-RING_2"/>
    <property type="match status" value="1"/>
</dbReference>
<feature type="transmembrane region" description="Helical" evidence="2">
    <location>
        <begin position="258"/>
        <end position="280"/>
    </location>
</feature>
<feature type="domain" description="RING-type" evidence="3">
    <location>
        <begin position="370"/>
        <end position="413"/>
    </location>
</feature>
<evidence type="ECO:0000259" key="3">
    <source>
        <dbReference type="PROSITE" id="PS50089"/>
    </source>
</evidence>
<gene>
    <name evidence="4" type="ORF">CTEN210_01360</name>
</gene>
<dbReference type="PANTHER" id="PTHR46719">
    <property type="entry name" value="TRANSCRIPTION FACTOR C2H2 FAMILY-RELATED"/>
    <property type="match status" value="1"/>
</dbReference>
<keyword evidence="1" id="KW-0479">Metal-binding</keyword>
<dbReference type="EMBL" id="BLLK01000020">
    <property type="protein sequence ID" value="GFH44886.1"/>
    <property type="molecule type" value="Genomic_DNA"/>
</dbReference>
<dbReference type="InterPro" id="IPR001841">
    <property type="entry name" value="Znf_RING"/>
</dbReference>
<proteinExistence type="predicted"/>
<accession>A0AAD3CHD7</accession>
<evidence type="ECO:0000256" key="2">
    <source>
        <dbReference type="SAM" id="Phobius"/>
    </source>
</evidence>
<name>A0AAD3CHD7_9STRA</name>
<reference evidence="4 5" key="1">
    <citation type="journal article" date="2021" name="Sci. Rep.">
        <title>The genome of the diatom Chaetoceros tenuissimus carries an ancient integrated fragment of an extant virus.</title>
        <authorList>
            <person name="Hongo Y."/>
            <person name="Kimura K."/>
            <person name="Takaki Y."/>
            <person name="Yoshida Y."/>
            <person name="Baba S."/>
            <person name="Kobayashi G."/>
            <person name="Nagasaki K."/>
            <person name="Hano T."/>
            <person name="Tomaru Y."/>
        </authorList>
    </citation>
    <scope>NUCLEOTIDE SEQUENCE [LARGE SCALE GENOMIC DNA]</scope>
    <source>
        <strain evidence="4 5">NIES-3715</strain>
    </source>
</reference>
<evidence type="ECO:0000313" key="5">
    <source>
        <dbReference type="Proteomes" id="UP001054902"/>
    </source>
</evidence>
<organism evidence="4 5">
    <name type="scientific">Chaetoceros tenuissimus</name>
    <dbReference type="NCBI Taxonomy" id="426638"/>
    <lineage>
        <taxon>Eukaryota</taxon>
        <taxon>Sar</taxon>
        <taxon>Stramenopiles</taxon>
        <taxon>Ochrophyta</taxon>
        <taxon>Bacillariophyta</taxon>
        <taxon>Coscinodiscophyceae</taxon>
        <taxon>Chaetocerotophycidae</taxon>
        <taxon>Chaetocerotales</taxon>
        <taxon>Chaetocerotaceae</taxon>
        <taxon>Chaetoceros</taxon>
    </lineage>
</organism>
<dbReference type="Gene3D" id="3.30.40.10">
    <property type="entry name" value="Zinc/RING finger domain, C3HC4 (zinc finger)"/>
    <property type="match status" value="1"/>
</dbReference>
<keyword evidence="1" id="KW-0862">Zinc</keyword>
<dbReference type="SUPFAM" id="SSF57850">
    <property type="entry name" value="RING/U-box"/>
    <property type="match status" value="1"/>
</dbReference>
<keyword evidence="2" id="KW-0812">Transmembrane</keyword>
<dbReference type="PROSITE" id="PS50089">
    <property type="entry name" value="ZF_RING_2"/>
    <property type="match status" value="1"/>
</dbReference>
<dbReference type="InterPro" id="IPR045899">
    <property type="entry name" value="ATL71-like"/>
</dbReference>
<dbReference type="Proteomes" id="UP001054902">
    <property type="component" value="Unassembled WGS sequence"/>
</dbReference>
<sequence>MSIQISNSKPKYLRELANDSLSRYSLTWELQTDGSIHATMEMDWNGFQSAAFKSIGKGSLKDYTNVAVVLLHPEDSTPINLQHQVYERNGYVFCKWYYTSGTDETLTEPLQFIIDYDVHNSIQKGCTRANCNDNFCTTQDNDENSMKEYCTQSFHPETVNQFKIPVQNVSYNFTLPNQDSFVPVSLTFLERGQEWDGSSQSKYGCTWNRISTSMYVNCDTLNSDLDISPQRPTFTWYVTDSENEVSSCSIPCDKSKSGIYIGIGVGVAAWFLLIAAFFIWKRRSNSNITYNESIQNFHETPVPSAPMQIGNDNVNVLATEQVRSLIPLVQHQAAYKNLSQTISRHNKNLSIADANYEHANVPHVFACEACSICLQDFDGKDMVRLLPRCAHLFHSECIDPWLTSQKNCCPSCNEIVLKKL</sequence>
<keyword evidence="5" id="KW-1185">Reference proteome</keyword>
<dbReference type="AlphaFoldDB" id="A0AAD3CHD7"/>
<protein>
    <recommendedName>
        <fullName evidence="3">RING-type domain-containing protein</fullName>
    </recommendedName>
</protein>
<keyword evidence="1" id="KW-0863">Zinc-finger</keyword>